<dbReference type="PANTHER" id="PTHR30535">
    <property type="entry name" value="VITAMIN B12-BINDING PROTEIN"/>
    <property type="match status" value="1"/>
</dbReference>
<feature type="domain" description="Fe/B12 periplasmic-binding" evidence="3">
    <location>
        <begin position="46"/>
        <end position="312"/>
    </location>
</feature>
<dbReference type="Gene3D" id="3.40.50.1980">
    <property type="entry name" value="Nitrogenase molybdenum iron protein domain"/>
    <property type="match status" value="2"/>
</dbReference>
<dbReference type="Proteomes" id="UP000671913">
    <property type="component" value="Chromosome"/>
</dbReference>
<dbReference type="EMBL" id="CP060096">
    <property type="protein sequence ID" value="QSZ28174.1"/>
    <property type="molecule type" value="Genomic_DNA"/>
</dbReference>
<protein>
    <submittedName>
        <fullName evidence="4">ABC transporter substrate-binding protein</fullName>
    </submittedName>
</protein>
<dbReference type="AlphaFoldDB" id="A0A975AX90"/>
<sequence>MICILILLSTAGCGKEKTQVSQPEKKTIEITDSMGRHLTVPYNPQRIVSVNSDVSEVICALGSQDKIVGVADTSKFPPLLKEKSKVGAAFTPNVERILELKPDIVFGYGKFLKPEIAQKIESAGIPVVYLDCYKIKTMGKDIKTLGSILNKEKQAKEYVDFFDKYLKEVSDKVKNIPEDKKVKVYIEGYTDYSTNASGSAAAEMLEYAGGKNIAASENKPYPTVSSEWVIAQNPQVIIKAASGSTVSGYGASDEGMKKLWEKIVSRTGWQQIQAVKDGRVYIISSEIYTGPRAPVGIFYFAKWMYPELFKDINPENINKEFLHRFYGLDAKGAWVYPSQH</sequence>
<organism evidence="4 5">
    <name type="scientific">Aceticella autotrophica</name>
    <dbReference type="NCBI Taxonomy" id="2755338"/>
    <lineage>
        <taxon>Bacteria</taxon>
        <taxon>Bacillati</taxon>
        <taxon>Bacillota</taxon>
        <taxon>Clostridia</taxon>
        <taxon>Thermoanaerobacterales</taxon>
        <taxon>Thermoanaerobacteraceae</taxon>
        <taxon>Aceticella</taxon>
    </lineage>
</organism>
<name>A0A975AX90_9THEO</name>
<dbReference type="RefSeq" id="WP_284680915.1">
    <property type="nucleotide sequence ID" value="NZ_CP060096.1"/>
</dbReference>
<dbReference type="GO" id="GO:0071281">
    <property type="term" value="P:cellular response to iron ion"/>
    <property type="evidence" value="ECO:0007669"/>
    <property type="project" value="TreeGrafter"/>
</dbReference>
<dbReference type="Pfam" id="PF01497">
    <property type="entry name" value="Peripla_BP_2"/>
    <property type="match status" value="1"/>
</dbReference>
<dbReference type="PROSITE" id="PS50983">
    <property type="entry name" value="FE_B12_PBP"/>
    <property type="match status" value="1"/>
</dbReference>
<reference evidence="4" key="1">
    <citation type="submission" date="2020-08" db="EMBL/GenBank/DDBJ databases">
        <title>Genomic insights into the carbon and energy metabolism of the first obligate autotrophic acetogenic bacterium Aceticella autotrophica gen. nov., sp. nov.</title>
        <authorList>
            <person name="Toshchakov S.V."/>
            <person name="Elcheninov A.G."/>
            <person name="Kublanov I.V."/>
            <person name="Frolov E.N."/>
            <person name="Lebedinsky A.V."/>
        </authorList>
    </citation>
    <scope>NUCLEOTIDE SEQUENCE</scope>
    <source>
        <strain evidence="4">3443-3Ac</strain>
    </source>
</reference>
<evidence type="ECO:0000256" key="1">
    <source>
        <dbReference type="ARBA" id="ARBA00008814"/>
    </source>
</evidence>
<evidence type="ECO:0000256" key="2">
    <source>
        <dbReference type="ARBA" id="ARBA00022729"/>
    </source>
</evidence>
<dbReference type="InterPro" id="IPR054828">
    <property type="entry name" value="Vit_B12_bind_prot"/>
</dbReference>
<comment type="similarity">
    <text evidence="1">Belongs to the bacterial solute-binding protein 8 family.</text>
</comment>
<evidence type="ECO:0000313" key="5">
    <source>
        <dbReference type="Proteomes" id="UP000671913"/>
    </source>
</evidence>
<keyword evidence="5" id="KW-1185">Reference proteome</keyword>
<proteinExistence type="inferred from homology"/>
<dbReference type="NCBIfam" id="NF038402">
    <property type="entry name" value="TroA_like"/>
    <property type="match status" value="1"/>
</dbReference>
<dbReference type="PANTHER" id="PTHR30535:SF34">
    <property type="entry name" value="MOLYBDATE-BINDING PROTEIN MOLA"/>
    <property type="match status" value="1"/>
</dbReference>
<dbReference type="InterPro" id="IPR050902">
    <property type="entry name" value="ABC_Transporter_SBP"/>
</dbReference>
<accession>A0A975AX90</accession>
<keyword evidence="2" id="KW-0732">Signal</keyword>
<dbReference type="InterPro" id="IPR002491">
    <property type="entry name" value="ABC_transptr_periplasmic_BD"/>
</dbReference>
<evidence type="ECO:0000313" key="4">
    <source>
        <dbReference type="EMBL" id="QSZ28174.1"/>
    </source>
</evidence>
<dbReference type="SUPFAM" id="SSF53807">
    <property type="entry name" value="Helical backbone' metal receptor"/>
    <property type="match status" value="1"/>
</dbReference>
<dbReference type="KEGG" id="aaut:ACETAC_04825"/>
<gene>
    <name evidence="4" type="ORF">ACETAC_04825</name>
</gene>
<evidence type="ECO:0000259" key="3">
    <source>
        <dbReference type="PROSITE" id="PS50983"/>
    </source>
</evidence>